<dbReference type="AlphaFoldDB" id="A0A4Y2ISN2"/>
<proteinExistence type="predicted"/>
<evidence type="ECO:0000313" key="3">
    <source>
        <dbReference type="Proteomes" id="UP000499080"/>
    </source>
</evidence>
<reference evidence="2 3" key="1">
    <citation type="journal article" date="2019" name="Sci. Rep.">
        <title>Orb-weaving spider Araneus ventricosus genome elucidates the spidroin gene catalogue.</title>
        <authorList>
            <person name="Kono N."/>
            <person name="Nakamura H."/>
            <person name="Ohtoshi R."/>
            <person name="Moran D.A.P."/>
            <person name="Shinohara A."/>
            <person name="Yoshida Y."/>
            <person name="Fujiwara M."/>
            <person name="Mori M."/>
            <person name="Tomita M."/>
            <person name="Arakawa K."/>
        </authorList>
    </citation>
    <scope>NUCLEOTIDE SEQUENCE [LARGE SCALE GENOMIC DNA]</scope>
</reference>
<protein>
    <submittedName>
        <fullName evidence="2">Uncharacterized protein</fullName>
    </submittedName>
</protein>
<feature type="compositionally biased region" description="Polar residues" evidence="1">
    <location>
        <begin position="1"/>
        <end position="16"/>
    </location>
</feature>
<evidence type="ECO:0000256" key="1">
    <source>
        <dbReference type="SAM" id="MobiDB-lite"/>
    </source>
</evidence>
<accession>A0A4Y2ISN2</accession>
<organism evidence="2 3">
    <name type="scientific">Araneus ventricosus</name>
    <name type="common">Orbweaver spider</name>
    <name type="synonym">Epeira ventricosa</name>
    <dbReference type="NCBI Taxonomy" id="182803"/>
    <lineage>
        <taxon>Eukaryota</taxon>
        <taxon>Metazoa</taxon>
        <taxon>Ecdysozoa</taxon>
        <taxon>Arthropoda</taxon>
        <taxon>Chelicerata</taxon>
        <taxon>Arachnida</taxon>
        <taxon>Araneae</taxon>
        <taxon>Araneomorphae</taxon>
        <taxon>Entelegynae</taxon>
        <taxon>Araneoidea</taxon>
        <taxon>Araneidae</taxon>
        <taxon>Araneus</taxon>
    </lineage>
</organism>
<dbReference type="Proteomes" id="UP000499080">
    <property type="component" value="Unassembled WGS sequence"/>
</dbReference>
<name>A0A4Y2ISN2_ARAVE</name>
<comment type="caution">
    <text evidence="2">The sequence shown here is derived from an EMBL/GenBank/DDBJ whole genome shotgun (WGS) entry which is preliminary data.</text>
</comment>
<feature type="region of interest" description="Disordered" evidence="1">
    <location>
        <begin position="1"/>
        <end position="32"/>
    </location>
</feature>
<evidence type="ECO:0000313" key="2">
    <source>
        <dbReference type="EMBL" id="GBM80861.1"/>
    </source>
</evidence>
<sequence>MEAPCNQHNRSLQSPRVTVPTPPPDFKTGPTLRFPKRTKLLFPHCLALAFGKGARSPLSTKSFSFMAQRAEWKMEPAENPSILTTSC</sequence>
<dbReference type="EMBL" id="BGPR01002908">
    <property type="protein sequence ID" value="GBM80861.1"/>
    <property type="molecule type" value="Genomic_DNA"/>
</dbReference>
<gene>
    <name evidence="2" type="ORF">AVEN_205061_1</name>
</gene>
<keyword evidence="3" id="KW-1185">Reference proteome</keyword>